<dbReference type="Gene3D" id="3.40.50.300">
    <property type="entry name" value="P-loop containing nucleotide triphosphate hydrolases"/>
    <property type="match status" value="1"/>
</dbReference>
<reference evidence="3" key="1">
    <citation type="submission" date="2017-12" db="EMBL/GenBank/DDBJ databases">
        <title>Genomic analysis of Paracoccus sp. CBA4604.</title>
        <authorList>
            <person name="Roh S.W."/>
            <person name="Kim J.Y."/>
            <person name="Kim J.S."/>
        </authorList>
    </citation>
    <scope>NUCLEOTIDE SEQUENCE [LARGE SCALE GENOMIC DNA]</scope>
    <source>
        <strain evidence="3">CBA4604</strain>
    </source>
</reference>
<keyword evidence="3" id="KW-1185">Reference proteome</keyword>
<name>A0A2K9MFP4_9RHOB</name>
<feature type="domain" description="HPr kinase/phosphorylase C-terminal" evidence="1">
    <location>
        <begin position="2"/>
        <end position="79"/>
    </location>
</feature>
<dbReference type="KEGG" id="paru:CYR75_09175"/>
<dbReference type="Pfam" id="PF07475">
    <property type="entry name" value="Hpr_kinase_C"/>
    <property type="match status" value="1"/>
</dbReference>
<evidence type="ECO:0000313" key="2">
    <source>
        <dbReference type="EMBL" id="AUM74424.1"/>
    </source>
</evidence>
<dbReference type="Proteomes" id="UP000234882">
    <property type="component" value="Chromosome"/>
</dbReference>
<protein>
    <submittedName>
        <fullName evidence="2">Serine kinase</fullName>
    </submittedName>
</protein>
<proteinExistence type="predicted"/>
<dbReference type="SUPFAM" id="SSF53795">
    <property type="entry name" value="PEP carboxykinase-like"/>
    <property type="match status" value="1"/>
</dbReference>
<keyword evidence="2" id="KW-0418">Kinase</keyword>
<dbReference type="RefSeq" id="WP_101499770.1">
    <property type="nucleotide sequence ID" value="NZ_CP025583.1"/>
</dbReference>
<keyword evidence="2" id="KW-0808">Transferase</keyword>
<dbReference type="CDD" id="cd01918">
    <property type="entry name" value="HprK_C"/>
    <property type="match status" value="1"/>
</dbReference>
<evidence type="ECO:0000313" key="3">
    <source>
        <dbReference type="Proteomes" id="UP000234882"/>
    </source>
</evidence>
<dbReference type="GO" id="GO:0005524">
    <property type="term" value="F:ATP binding"/>
    <property type="evidence" value="ECO:0007669"/>
    <property type="project" value="InterPro"/>
</dbReference>
<sequence>MAALQTIHGTAVSLDGQGVLILGSSGSGKSALALSLMGLGGVLVADDRVVLNPTPDGLITRAPEVLAGLIEARGVGLLRTDHVAAPIRLVVDLGQTETQRLPPIRHITIAATRLPLVLGPLTAHLPMAIRLLLRGGRVDPEGHAQAKG</sequence>
<organism evidence="2 3">
    <name type="scientific">Paracoccus jeotgali</name>
    <dbReference type="NCBI Taxonomy" id="2065379"/>
    <lineage>
        <taxon>Bacteria</taxon>
        <taxon>Pseudomonadati</taxon>
        <taxon>Pseudomonadota</taxon>
        <taxon>Alphaproteobacteria</taxon>
        <taxon>Rhodobacterales</taxon>
        <taxon>Paracoccaceae</taxon>
        <taxon>Paracoccus</taxon>
    </lineage>
</organism>
<dbReference type="EMBL" id="CP025583">
    <property type="protein sequence ID" value="AUM74424.1"/>
    <property type="molecule type" value="Genomic_DNA"/>
</dbReference>
<gene>
    <name evidence="2" type="ORF">CYR75_09175</name>
</gene>
<dbReference type="GO" id="GO:0000155">
    <property type="term" value="F:phosphorelay sensor kinase activity"/>
    <property type="evidence" value="ECO:0007669"/>
    <property type="project" value="InterPro"/>
</dbReference>
<accession>A0A2K9MFP4</accession>
<dbReference type="InterPro" id="IPR011104">
    <property type="entry name" value="Hpr_kin/Pase_C"/>
</dbReference>
<dbReference type="AlphaFoldDB" id="A0A2K9MFP4"/>
<evidence type="ECO:0000259" key="1">
    <source>
        <dbReference type="Pfam" id="PF07475"/>
    </source>
</evidence>
<dbReference type="InterPro" id="IPR027417">
    <property type="entry name" value="P-loop_NTPase"/>
</dbReference>
<dbReference type="GO" id="GO:0006109">
    <property type="term" value="P:regulation of carbohydrate metabolic process"/>
    <property type="evidence" value="ECO:0007669"/>
    <property type="project" value="InterPro"/>
</dbReference>
<dbReference type="OrthoDB" id="8326226at2"/>